<evidence type="ECO:0008006" key="5">
    <source>
        <dbReference type="Google" id="ProtNLM"/>
    </source>
</evidence>
<dbReference type="PANTHER" id="PTHR47766">
    <property type="entry name" value="PROTEIN EFR3"/>
    <property type="match status" value="1"/>
</dbReference>
<feature type="region of interest" description="Disordered" evidence="2">
    <location>
        <begin position="603"/>
        <end position="622"/>
    </location>
</feature>
<sequence length="1124" mass="122330">MNAIQQKCRPKHQVLVLKCYPRTSKGAVDVKPNSSELSYLLFYATSRRSKIQKIGTFLEKKTASDVWRLRIGNVQVTLGILTALIEKSPKDIALIAPCVLNILELILRSNDISMIESSLPTFDAFCEHHDVSSLFADQSYLHQYESVVRSYASLASISFNPTKQPLSSPVKARWRTAGLKAIRSIAASDALSTLTGRQIDVIVPLILENLWTTDENMLETFLDRVQAEERADTEKILRRRTSVATVETVDTAGEPRPIAFSGTANDADRLAEEDIGVLAMQCLKSIFVVPNRAQINAATSVLLRFILDRSDAGYSVVTLGSKGKNDNGWALTLYNVIARWAPVQDRYIILVVAIDTLIRTPATDARMEQQLVLVSIIGSLLRSDVNLIGLSIMDVLLGLVKQIRKLFRPSGSVNPTDSAADEKTESDTEPSTPLPRKQLLERLEGCIGDLATHVYYADQITDMIAAIIARLKPSRSSSTGSTPHGEKADGNEPLPASSAQDLTESQSTIDAYFSYSKGRLSGLSIIKAILLVANPSLKISGNVNLSRNRVPLDVWEGTHWLLRDPDGEVRKAYVEAFVTWLDRETTAADLRASDEALVQHRPQLKANQDSPSAVASQRAVSNASNRERLPRWRRSQFLPLLHLSIYDNALQYVDCETDLVLLHVLLTKLTFQLGVNAVRYGLPMIYHLQEEIQEIEPPVHKVRIAALCHGYFWALIEKFDIETSALGRAIHNEVARRRTKGFWVTGINVPAPLPRSVGVPGQTGPPPSWDAAALEQEALLPFDDRGALVNSIAASYEESARSPPTSPMASPSRAGTNPTLGSTLTSPHEHALEFPEAFREHMLADWTREGVASALALEGKAESLNGSRTGTTTTRNRLTLNTANFGSNGIPTHGGPHNLRPQSARLPGDGERFGSSARFSKTSVRSGLSPSPSTTAKGAVASVDQLKMVLSGSLATHNVNGTGEDDEESGDSMVSYEYSASELSHNQSTQVSDRASAVVESVKRSASGAHRGPLNSNPPTYNVPTFGDDVGPGDDVPPVPPLPKSHSALTGKSMGAVDDIAVQDYAVKGARRNLSNRSRRGSVKSRHGKVQDDNGRAIDLQELLRGIDSRVGEAGLGNITKPPY</sequence>
<feature type="region of interest" description="Disordered" evidence="2">
    <location>
        <begin position="1071"/>
        <end position="1094"/>
    </location>
</feature>
<reference evidence="4" key="1">
    <citation type="submission" date="2019-06" db="EMBL/GenBank/DDBJ databases">
        <authorList>
            <person name="Broberg M."/>
        </authorList>
    </citation>
    <scope>NUCLEOTIDE SEQUENCE [LARGE SCALE GENOMIC DNA]</scope>
</reference>
<keyword evidence="4" id="KW-1185">Reference proteome</keyword>
<feature type="region of interest" description="Disordered" evidence="2">
    <location>
        <begin position="797"/>
        <end position="828"/>
    </location>
</feature>
<protein>
    <recommendedName>
        <fullName evidence="5">Protein EFR3</fullName>
    </recommendedName>
</protein>
<gene>
    <name evidence="3" type="ORF">CSOL1703_00003614</name>
</gene>
<dbReference type="EMBL" id="CABFOC020000002">
    <property type="protein sequence ID" value="CAH0039373.1"/>
    <property type="molecule type" value="Genomic_DNA"/>
</dbReference>
<feature type="compositionally biased region" description="Polar residues" evidence="2">
    <location>
        <begin position="605"/>
        <end position="622"/>
    </location>
</feature>
<dbReference type="InterPro" id="IPR039786">
    <property type="entry name" value="EFR3"/>
</dbReference>
<reference evidence="3 4" key="2">
    <citation type="submission" date="2021-10" db="EMBL/GenBank/DDBJ databases">
        <authorList>
            <person name="Piombo E."/>
        </authorList>
    </citation>
    <scope>NUCLEOTIDE SEQUENCE [LARGE SCALE GENOMIC DNA]</scope>
</reference>
<feature type="region of interest" description="Disordered" evidence="2">
    <location>
        <begin position="411"/>
        <end position="435"/>
    </location>
</feature>
<organism evidence="3 4">
    <name type="scientific">Clonostachys solani</name>
    <dbReference type="NCBI Taxonomy" id="160281"/>
    <lineage>
        <taxon>Eukaryota</taxon>
        <taxon>Fungi</taxon>
        <taxon>Dikarya</taxon>
        <taxon>Ascomycota</taxon>
        <taxon>Pezizomycotina</taxon>
        <taxon>Sordariomycetes</taxon>
        <taxon>Hypocreomycetidae</taxon>
        <taxon>Hypocreales</taxon>
        <taxon>Bionectriaceae</taxon>
        <taxon>Clonostachys</taxon>
    </lineage>
</organism>
<dbReference type="Pfam" id="PF21072">
    <property type="entry name" value="EFR3"/>
    <property type="match status" value="2"/>
</dbReference>
<feature type="region of interest" description="Disordered" evidence="2">
    <location>
        <begin position="475"/>
        <end position="501"/>
    </location>
</feature>
<dbReference type="AlphaFoldDB" id="A0A9N9VYU3"/>
<proteinExistence type="inferred from homology"/>
<dbReference type="OrthoDB" id="19232at2759"/>
<comment type="similarity">
    <text evidence="1">Belongs to the EFR3 family.</text>
</comment>
<name>A0A9N9VYU3_9HYPO</name>
<feature type="compositionally biased region" description="Basic residues" evidence="2">
    <location>
        <begin position="1077"/>
        <end position="1088"/>
    </location>
</feature>
<accession>A0A9N9VYU3</accession>
<dbReference type="InterPro" id="IPR049150">
    <property type="entry name" value="EFR3_HEAT-like_rpt"/>
</dbReference>
<feature type="compositionally biased region" description="Polar residues" evidence="2">
    <location>
        <begin position="917"/>
        <end position="936"/>
    </location>
</feature>
<dbReference type="InterPro" id="IPR016024">
    <property type="entry name" value="ARM-type_fold"/>
</dbReference>
<dbReference type="Proteomes" id="UP000775872">
    <property type="component" value="Unassembled WGS sequence"/>
</dbReference>
<feature type="region of interest" description="Disordered" evidence="2">
    <location>
        <begin position="907"/>
        <end position="937"/>
    </location>
</feature>
<evidence type="ECO:0000313" key="3">
    <source>
        <dbReference type="EMBL" id="CAH0039373.1"/>
    </source>
</evidence>
<evidence type="ECO:0000313" key="4">
    <source>
        <dbReference type="Proteomes" id="UP000775872"/>
    </source>
</evidence>
<evidence type="ECO:0000256" key="1">
    <source>
        <dbReference type="ARBA" id="ARBA00010216"/>
    </source>
</evidence>
<comment type="caution">
    <text evidence="3">The sequence shown here is derived from an EMBL/GenBank/DDBJ whole genome shotgun (WGS) entry which is preliminary data.</text>
</comment>
<evidence type="ECO:0000256" key="2">
    <source>
        <dbReference type="SAM" id="MobiDB-lite"/>
    </source>
</evidence>
<dbReference type="PANTHER" id="PTHR47766:SF1">
    <property type="entry name" value="PROTEIN EFR3"/>
    <property type="match status" value="1"/>
</dbReference>
<feature type="compositionally biased region" description="Polar residues" evidence="2">
    <location>
        <begin position="807"/>
        <end position="826"/>
    </location>
</feature>
<dbReference type="SUPFAM" id="SSF48371">
    <property type="entry name" value="ARM repeat"/>
    <property type="match status" value="1"/>
</dbReference>
<dbReference type="GO" id="GO:0005886">
    <property type="term" value="C:plasma membrane"/>
    <property type="evidence" value="ECO:0007669"/>
    <property type="project" value="TreeGrafter"/>
</dbReference>
<dbReference type="GO" id="GO:0072659">
    <property type="term" value="P:protein localization to plasma membrane"/>
    <property type="evidence" value="ECO:0007669"/>
    <property type="project" value="InterPro"/>
</dbReference>